<dbReference type="EMBL" id="CAJNDS010002125">
    <property type="protein sequence ID" value="CAE7340328.1"/>
    <property type="molecule type" value="Genomic_DNA"/>
</dbReference>
<sequence>MEPVPAQLLPVVAVGALAFYSVKWLLSGGTDLRSELLQALKSPGQFQQFVQGLVPQGRPPGHVVQAILAEVQGVLGSQAYIELQGSAWKHTNITCSDHDYHIKWFRSAEPVSPVSRQQMVGICWWLNLKGEVQAHMGPTALKIDYQTGTTSGSIDVVPLNGNYFGPGVIVEPADRDFHNNIPRQNAARALKYVAHVLNWRLRSYDLERVVVGLDEPAYNPAFQWDPHAAYQQDRHGLKLFKRAMQLYFHLWPRGWPQELKEALEA</sequence>
<accession>A0A812NWX6</accession>
<dbReference type="AlphaFoldDB" id="A0A812NWX6"/>
<reference evidence="1" key="1">
    <citation type="submission" date="2021-02" db="EMBL/GenBank/DDBJ databases">
        <authorList>
            <person name="Dougan E. K."/>
            <person name="Rhodes N."/>
            <person name="Thang M."/>
            <person name="Chan C."/>
        </authorList>
    </citation>
    <scope>NUCLEOTIDE SEQUENCE</scope>
</reference>
<dbReference type="OrthoDB" id="10408464at2759"/>
<name>A0A812NWX6_9DINO</name>
<organism evidence="1 2">
    <name type="scientific">Symbiodinium natans</name>
    <dbReference type="NCBI Taxonomy" id="878477"/>
    <lineage>
        <taxon>Eukaryota</taxon>
        <taxon>Sar</taxon>
        <taxon>Alveolata</taxon>
        <taxon>Dinophyceae</taxon>
        <taxon>Suessiales</taxon>
        <taxon>Symbiodiniaceae</taxon>
        <taxon>Symbiodinium</taxon>
    </lineage>
</organism>
<keyword evidence="2" id="KW-1185">Reference proteome</keyword>
<dbReference type="Proteomes" id="UP000604046">
    <property type="component" value="Unassembled WGS sequence"/>
</dbReference>
<comment type="caution">
    <text evidence="1">The sequence shown here is derived from an EMBL/GenBank/DDBJ whole genome shotgun (WGS) entry which is preliminary data.</text>
</comment>
<gene>
    <name evidence="1" type="ORF">SNAT2548_LOCUS17804</name>
</gene>
<evidence type="ECO:0000313" key="1">
    <source>
        <dbReference type="EMBL" id="CAE7340328.1"/>
    </source>
</evidence>
<evidence type="ECO:0000313" key="2">
    <source>
        <dbReference type="Proteomes" id="UP000604046"/>
    </source>
</evidence>
<protein>
    <submittedName>
        <fullName evidence="1">Uncharacterized protein</fullName>
    </submittedName>
</protein>
<proteinExistence type="predicted"/>